<dbReference type="CDD" id="cd13585">
    <property type="entry name" value="PBP2_TMBP_like"/>
    <property type="match status" value="1"/>
</dbReference>
<dbReference type="Pfam" id="PF13416">
    <property type="entry name" value="SBP_bac_8"/>
    <property type="match status" value="1"/>
</dbReference>
<dbReference type="InterPro" id="IPR006059">
    <property type="entry name" value="SBP"/>
</dbReference>
<keyword evidence="1" id="KW-0732">Signal</keyword>
<dbReference type="OrthoDB" id="9795467at2"/>
<dbReference type="STRING" id="1173111.SAMN05444955_10698"/>
<sequence>MRRKRGRVLGLLLSVLMLMLPVIGCSTNSADQKDGTIELEFWTINLKKNFSDYIQGAIDAYEKEHPGIKIKWVDVPGADVTKKLLTALSSGDVPDVVNETSAGLSVLQSYQSVYPMSDLVGKEKLEPYIDGLVQSVTIDGKVMAIPWYHGGPPIGLINAELYEKAGLDPNQPAKTWEELFAYGKQIHAKLPNVYGSNDIPTLESLISEGLPILSEDRKTAVFNSPEHVAFVEKFVQAYKDGAIAPGAVVKDDRQYQQTIDNQMTAHVGWAQAAQLNNYEKNAPTVFNKLKVVPPVSGKAGQVAVKDIQLFIVPKKSKHPKEAADFALYMTSAQKQLEFCKLVPIFPSTEETLKDPFFTNAEGNTIKDEARKVMVAASPRLTVNILGLEKEQELKEFYMEEIRAALMGKKSVKEALDAAVKHWNDQLAKQ</sequence>
<feature type="chain" id="PRO_5039056783" evidence="1">
    <location>
        <begin position="25"/>
        <end position="429"/>
    </location>
</feature>
<evidence type="ECO:0000256" key="1">
    <source>
        <dbReference type="SAM" id="SignalP"/>
    </source>
</evidence>
<reference evidence="2 3" key="1">
    <citation type="submission" date="2016-10" db="EMBL/GenBank/DDBJ databases">
        <authorList>
            <person name="de Groot N.N."/>
        </authorList>
    </citation>
    <scope>NUCLEOTIDE SEQUENCE [LARGE SCALE GENOMIC DNA]</scope>
    <source>
        <strain evidence="2 3">DSM 46701</strain>
    </source>
</reference>
<dbReference type="AlphaFoldDB" id="A0A1H8E4E8"/>
<dbReference type="EMBL" id="FOCQ01000006">
    <property type="protein sequence ID" value="SEN13668.1"/>
    <property type="molecule type" value="Genomic_DNA"/>
</dbReference>
<keyword evidence="3" id="KW-1185">Reference proteome</keyword>
<dbReference type="Proteomes" id="UP000199695">
    <property type="component" value="Unassembled WGS sequence"/>
</dbReference>
<accession>A0A1H8E4E8</accession>
<dbReference type="PANTHER" id="PTHR43649">
    <property type="entry name" value="ARABINOSE-BINDING PROTEIN-RELATED"/>
    <property type="match status" value="1"/>
</dbReference>
<dbReference type="RefSeq" id="WP_089967199.1">
    <property type="nucleotide sequence ID" value="NZ_FOCQ01000006.1"/>
</dbReference>
<dbReference type="PANTHER" id="PTHR43649:SF12">
    <property type="entry name" value="DIACETYLCHITOBIOSE BINDING PROTEIN DASA"/>
    <property type="match status" value="1"/>
</dbReference>
<dbReference type="InterPro" id="IPR050490">
    <property type="entry name" value="Bact_solute-bd_prot1"/>
</dbReference>
<dbReference type="Gene3D" id="3.40.190.10">
    <property type="entry name" value="Periplasmic binding protein-like II"/>
    <property type="match status" value="1"/>
</dbReference>
<evidence type="ECO:0000313" key="3">
    <source>
        <dbReference type="Proteomes" id="UP000199695"/>
    </source>
</evidence>
<protein>
    <submittedName>
        <fullName evidence="2">Putative chitobiose transport system substrate-binding protein</fullName>
    </submittedName>
</protein>
<feature type="signal peptide" evidence="1">
    <location>
        <begin position="1"/>
        <end position="24"/>
    </location>
</feature>
<evidence type="ECO:0000313" key="2">
    <source>
        <dbReference type="EMBL" id="SEN13668.1"/>
    </source>
</evidence>
<proteinExistence type="predicted"/>
<name>A0A1H8E4E8_9BACL</name>
<gene>
    <name evidence="2" type="ORF">SAMN05444955_10698</name>
</gene>
<organism evidence="2 3">
    <name type="scientific">Lihuaxuella thermophila</name>
    <dbReference type="NCBI Taxonomy" id="1173111"/>
    <lineage>
        <taxon>Bacteria</taxon>
        <taxon>Bacillati</taxon>
        <taxon>Bacillota</taxon>
        <taxon>Bacilli</taxon>
        <taxon>Bacillales</taxon>
        <taxon>Thermoactinomycetaceae</taxon>
        <taxon>Lihuaxuella</taxon>
    </lineage>
</organism>
<dbReference type="SUPFAM" id="SSF53850">
    <property type="entry name" value="Periplasmic binding protein-like II"/>
    <property type="match status" value="1"/>
</dbReference>